<feature type="region of interest" description="Disordered" evidence="1">
    <location>
        <begin position="109"/>
        <end position="144"/>
    </location>
</feature>
<comment type="caution">
    <text evidence="2">The sequence shown here is derived from an EMBL/GenBank/DDBJ whole genome shotgun (WGS) entry which is preliminary data.</text>
</comment>
<dbReference type="EMBL" id="VOSK01000568">
    <property type="protein sequence ID" value="MPR31172.1"/>
    <property type="molecule type" value="Genomic_DNA"/>
</dbReference>
<sequence length="144" mass="15780">MDAGLVTPCAGSAAARKVWDLTLRPLPKTVSPHPDQLLSSWLARLAAANCRRIVRRSRRSRRPETEWRTARGRSFCFARKSAARGKRSAGPQVRTRCCGQGIEAQLSCDQTSPMKRPHAMPNVSKEKGSISHQAALVGSHPKKG</sequence>
<reference evidence="2 3" key="1">
    <citation type="journal article" date="2019" name="Syst. Appl. Microbiol.">
        <title>Microvirga tunisiensis sp. nov., a root nodule symbiotic bacterium isolated from Lupinus micranthus and L. luteus grown in Northern Tunisia.</title>
        <authorList>
            <person name="Msaddak A."/>
            <person name="Rejili M."/>
            <person name="Duran D."/>
            <person name="Mars M."/>
            <person name="Palacios J.M."/>
            <person name="Ruiz-Argueso T."/>
            <person name="Rey L."/>
            <person name="Imperial J."/>
        </authorList>
    </citation>
    <scope>NUCLEOTIDE SEQUENCE [LARGE SCALE GENOMIC DNA]</scope>
    <source>
        <strain evidence="2 3">Lmie10</strain>
    </source>
</reference>
<dbReference type="AlphaFoldDB" id="A0A5N7MW37"/>
<evidence type="ECO:0000313" key="3">
    <source>
        <dbReference type="Proteomes" id="UP000403266"/>
    </source>
</evidence>
<dbReference type="Proteomes" id="UP000403266">
    <property type="component" value="Unassembled WGS sequence"/>
</dbReference>
<organism evidence="2 3">
    <name type="scientific">Microvirga tunisiensis</name>
    <dbReference type="NCBI Taxonomy" id="2108360"/>
    <lineage>
        <taxon>Bacteria</taxon>
        <taxon>Pseudomonadati</taxon>
        <taxon>Pseudomonadota</taxon>
        <taxon>Alphaproteobacteria</taxon>
        <taxon>Hyphomicrobiales</taxon>
        <taxon>Methylobacteriaceae</taxon>
        <taxon>Microvirga</taxon>
    </lineage>
</organism>
<protein>
    <submittedName>
        <fullName evidence="2">Uncharacterized protein</fullName>
    </submittedName>
</protein>
<dbReference type="OrthoDB" id="7820794at2"/>
<evidence type="ECO:0000313" key="2">
    <source>
        <dbReference type="EMBL" id="MPR31172.1"/>
    </source>
</evidence>
<name>A0A5N7MW37_9HYPH</name>
<keyword evidence="3" id="KW-1185">Reference proteome</keyword>
<proteinExistence type="predicted"/>
<accession>A0A5N7MW37</accession>
<evidence type="ECO:0000256" key="1">
    <source>
        <dbReference type="SAM" id="MobiDB-lite"/>
    </source>
</evidence>
<gene>
    <name evidence="2" type="ORF">FS320_41340</name>
</gene>